<organism evidence="2 3">
    <name type="scientific">Mesorhizobium metallidurans STM 2683</name>
    <dbReference type="NCBI Taxonomy" id="1297569"/>
    <lineage>
        <taxon>Bacteria</taxon>
        <taxon>Pseudomonadati</taxon>
        <taxon>Pseudomonadota</taxon>
        <taxon>Alphaproteobacteria</taxon>
        <taxon>Hyphomicrobiales</taxon>
        <taxon>Phyllobacteriaceae</taxon>
        <taxon>Mesorhizobium</taxon>
    </lineage>
</organism>
<dbReference type="AlphaFoldDB" id="M5EYQ6"/>
<proteinExistence type="predicted"/>
<dbReference type="Proteomes" id="UP000012062">
    <property type="component" value="Unassembled WGS sequence"/>
</dbReference>
<reference evidence="2 3" key="1">
    <citation type="submission" date="2013-02" db="EMBL/GenBank/DDBJ databases">
        <authorList>
            <person name="Genoscope - CEA"/>
        </authorList>
    </citation>
    <scope>NUCLEOTIDE SEQUENCE [LARGE SCALE GENOMIC DNA]</scope>
    <source>
        <strain evidence="2 3">STM 2683</strain>
    </source>
</reference>
<feature type="region of interest" description="Disordered" evidence="1">
    <location>
        <begin position="1"/>
        <end position="21"/>
    </location>
</feature>
<dbReference type="EMBL" id="CAUM01000159">
    <property type="protein sequence ID" value="CCV09183.1"/>
    <property type="molecule type" value="Genomic_DNA"/>
</dbReference>
<evidence type="ECO:0000313" key="2">
    <source>
        <dbReference type="EMBL" id="CCV09183.1"/>
    </source>
</evidence>
<sequence>MVNLPPADISDSADAPGSALALGSSICSPTAPTIG</sequence>
<name>M5EYQ6_9HYPH</name>
<evidence type="ECO:0000256" key="1">
    <source>
        <dbReference type="SAM" id="MobiDB-lite"/>
    </source>
</evidence>
<evidence type="ECO:0000313" key="3">
    <source>
        <dbReference type="Proteomes" id="UP000012062"/>
    </source>
</evidence>
<protein>
    <submittedName>
        <fullName evidence="2">Uncharacterized protein</fullName>
    </submittedName>
</protein>
<accession>M5EYQ6</accession>
<keyword evidence="3" id="KW-1185">Reference proteome</keyword>
<gene>
    <name evidence="2" type="ORF">MESS2_880013</name>
</gene>
<comment type="caution">
    <text evidence="2">The sequence shown here is derived from an EMBL/GenBank/DDBJ whole genome shotgun (WGS) entry which is preliminary data.</text>
</comment>